<evidence type="ECO:0000256" key="1">
    <source>
        <dbReference type="ARBA" id="ARBA00010617"/>
    </source>
</evidence>
<feature type="transmembrane region" description="Helical" evidence="6">
    <location>
        <begin position="6"/>
        <end position="23"/>
    </location>
</feature>
<dbReference type="PANTHER" id="PTHR47955">
    <property type="entry name" value="CYTOCHROME P450 FAMILY 71 PROTEIN"/>
    <property type="match status" value="1"/>
</dbReference>
<evidence type="ECO:0000256" key="2">
    <source>
        <dbReference type="ARBA" id="ARBA00022617"/>
    </source>
</evidence>
<comment type="caution">
    <text evidence="7">The sequence shown here is derived from an EMBL/GenBank/DDBJ whole genome shotgun (WGS) entry which is preliminary data.</text>
</comment>
<keyword evidence="4" id="KW-0560">Oxidoreductase</keyword>
<evidence type="ECO:0008006" key="9">
    <source>
        <dbReference type="Google" id="ProtNLM"/>
    </source>
</evidence>
<sequence length="145" mass="16557">MESSLLSIILPPIFSTLFLILLIKRFTLHKTTNPTNFPPGPWKLPIIGNLHQLLGEHPHCRLQNLAKTYGPLLHLKLGEINLIVITSREFVCDIFRTHDLKFAARPELMAGKIIFYNNSDIGLAPYDKTWSKLRKICTVELLSLK</sequence>
<dbReference type="SUPFAM" id="SSF48264">
    <property type="entry name" value="Cytochrome P450"/>
    <property type="match status" value="1"/>
</dbReference>
<evidence type="ECO:0000313" key="7">
    <source>
        <dbReference type="EMBL" id="KAI0516224.1"/>
    </source>
</evidence>
<name>A0A8T3BLD3_DENNO</name>
<keyword evidence="2" id="KW-0349">Heme</keyword>
<evidence type="ECO:0000256" key="4">
    <source>
        <dbReference type="ARBA" id="ARBA00023002"/>
    </source>
</evidence>
<dbReference type="InterPro" id="IPR036396">
    <property type="entry name" value="Cyt_P450_sf"/>
</dbReference>
<dbReference type="GO" id="GO:0016705">
    <property type="term" value="F:oxidoreductase activity, acting on paired donors, with incorporation or reduction of molecular oxygen"/>
    <property type="evidence" value="ECO:0007669"/>
    <property type="project" value="InterPro"/>
</dbReference>
<comment type="similarity">
    <text evidence="1">Belongs to the cytochrome P450 family.</text>
</comment>
<evidence type="ECO:0000313" key="8">
    <source>
        <dbReference type="Proteomes" id="UP000829196"/>
    </source>
</evidence>
<keyword evidence="5" id="KW-0408">Iron</keyword>
<dbReference type="InterPro" id="IPR001128">
    <property type="entry name" value="Cyt_P450"/>
</dbReference>
<dbReference type="GO" id="GO:0020037">
    <property type="term" value="F:heme binding"/>
    <property type="evidence" value="ECO:0007669"/>
    <property type="project" value="InterPro"/>
</dbReference>
<dbReference type="AlphaFoldDB" id="A0A8T3BLD3"/>
<dbReference type="Proteomes" id="UP000829196">
    <property type="component" value="Unassembled WGS sequence"/>
</dbReference>
<dbReference type="SMR" id="A0A8T3BLD3"/>
<evidence type="ECO:0000256" key="6">
    <source>
        <dbReference type="SAM" id="Phobius"/>
    </source>
</evidence>
<protein>
    <recommendedName>
        <fullName evidence="9">Cytochrome P450</fullName>
    </recommendedName>
</protein>
<dbReference type="PANTHER" id="PTHR47955:SF8">
    <property type="entry name" value="CYTOCHROME P450 71D11-LIKE"/>
    <property type="match status" value="1"/>
</dbReference>
<dbReference type="Pfam" id="PF00067">
    <property type="entry name" value="p450"/>
    <property type="match status" value="1"/>
</dbReference>
<accession>A0A8T3BLD3</accession>
<keyword evidence="6" id="KW-1133">Transmembrane helix</keyword>
<dbReference type="Gene3D" id="1.10.630.10">
    <property type="entry name" value="Cytochrome P450"/>
    <property type="match status" value="1"/>
</dbReference>
<reference evidence="7" key="1">
    <citation type="journal article" date="2022" name="Front. Genet.">
        <title>Chromosome-Scale Assembly of the Dendrobium nobile Genome Provides Insights Into the Molecular Mechanism of the Biosynthesis of the Medicinal Active Ingredient of Dendrobium.</title>
        <authorList>
            <person name="Xu Q."/>
            <person name="Niu S.-C."/>
            <person name="Li K.-L."/>
            <person name="Zheng P.-J."/>
            <person name="Zhang X.-J."/>
            <person name="Jia Y."/>
            <person name="Liu Y."/>
            <person name="Niu Y.-X."/>
            <person name="Yu L.-H."/>
            <person name="Chen D.-F."/>
            <person name="Zhang G.-Q."/>
        </authorList>
    </citation>
    <scope>NUCLEOTIDE SEQUENCE</scope>
    <source>
        <tissue evidence="7">Leaf</tissue>
    </source>
</reference>
<keyword evidence="6" id="KW-0812">Transmembrane</keyword>
<dbReference type="GO" id="GO:0005506">
    <property type="term" value="F:iron ion binding"/>
    <property type="evidence" value="ECO:0007669"/>
    <property type="project" value="InterPro"/>
</dbReference>
<gene>
    <name evidence="7" type="ORF">KFK09_008896</name>
</gene>
<keyword evidence="8" id="KW-1185">Reference proteome</keyword>
<evidence type="ECO:0000256" key="3">
    <source>
        <dbReference type="ARBA" id="ARBA00022723"/>
    </source>
</evidence>
<dbReference type="OrthoDB" id="693165at2759"/>
<keyword evidence="3" id="KW-0479">Metal-binding</keyword>
<dbReference type="GO" id="GO:0004497">
    <property type="term" value="F:monooxygenase activity"/>
    <property type="evidence" value="ECO:0007669"/>
    <property type="project" value="InterPro"/>
</dbReference>
<proteinExistence type="inferred from homology"/>
<organism evidence="7 8">
    <name type="scientific">Dendrobium nobile</name>
    <name type="common">Orchid</name>
    <dbReference type="NCBI Taxonomy" id="94219"/>
    <lineage>
        <taxon>Eukaryota</taxon>
        <taxon>Viridiplantae</taxon>
        <taxon>Streptophyta</taxon>
        <taxon>Embryophyta</taxon>
        <taxon>Tracheophyta</taxon>
        <taxon>Spermatophyta</taxon>
        <taxon>Magnoliopsida</taxon>
        <taxon>Liliopsida</taxon>
        <taxon>Asparagales</taxon>
        <taxon>Orchidaceae</taxon>
        <taxon>Epidendroideae</taxon>
        <taxon>Malaxideae</taxon>
        <taxon>Dendrobiinae</taxon>
        <taxon>Dendrobium</taxon>
    </lineage>
</organism>
<dbReference type="EMBL" id="JAGYWB010000007">
    <property type="protein sequence ID" value="KAI0516224.1"/>
    <property type="molecule type" value="Genomic_DNA"/>
</dbReference>
<keyword evidence="6" id="KW-0472">Membrane</keyword>
<evidence type="ECO:0000256" key="5">
    <source>
        <dbReference type="ARBA" id="ARBA00023004"/>
    </source>
</evidence>